<dbReference type="EMBL" id="UHIA01000003">
    <property type="protein sequence ID" value="SUO92419.1"/>
    <property type="molecule type" value="Genomic_DNA"/>
</dbReference>
<protein>
    <submittedName>
        <fullName evidence="3">Hemin-binding periplasmic protein hmuT</fullName>
    </submittedName>
</protein>
<evidence type="ECO:0000259" key="2">
    <source>
        <dbReference type="PROSITE" id="PS50983"/>
    </source>
</evidence>
<keyword evidence="1" id="KW-0732">Signal</keyword>
<evidence type="ECO:0000313" key="3">
    <source>
        <dbReference type="EMBL" id="SUO92419.1"/>
    </source>
</evidence>
<sequence length="288" mass="30199">MRNLIFSLLAAAVFAAQAEMPQRVVSTAGNASEVVALLGKADVLVGVDTTSMRPLDVMEDKPKIGYRRQLSAEGILSLQPDLILMAPDAGPPAVAEQIKASGVRLLALKDEQSLEGIRTDIALIAEALDAQAAGEELIAEILADETALAAIAAQYAGNSALVLIDTGTQGVFGQGRNSAGAHLLEILRLENRFDAEGNKPLANEALVALDADVIFLASREGARKSITIEPLAVEHPQYALLSNTAAGRKGCVFAVNILDALGFSAYTARYAAAMLKTAAPCLRTDITH</sequence>
<proteinExistence type="predicted"/>
<accession>A0A380MN22</accession>
<dbReference type="Gene3D" id="3.40.50.1980">
    <property type="entry name" value="Nitrogenase molybdenum iron protein domain"/>
    <property type="match status" value="2"/>
</dbReference>
<dbReference type="InterPro" id="IPR050902">
    <property type="entry name" value="ABC_Transporter_SBP"/>
</dbReference>
<name>A0A380MN22_9GAMM</name>
<dbReference type="Pfam" id="PF01497">
    <property type="entry name" value="Peripla_BP_2"/>
    <property type="match status" value="1"/>
</dbReference>
<dbReference type="PANTHER" id="PTHR30535:SF4">
    <property type="entry name" value="HEMIN-BINDING PERIPLASMIC PROTEIN HMUT"/>
    <property type="match status" value="1"/>
</dbReference>
<dbReference type="RefSeq" id="WP_115217828.1">
    <property type="nucleotide sequence ID" value="NZ_UHIA01000003.1"/>
</dbReference>
<dbReference type="OrthoDB" id="9797736at2"/>
<dbReference type="InterPro" id="IPR002491">
    <property type="entry name" value="ABC_transptr_periplasmic_BD"/>
</dbReference>
<gene>
    <name evidence="3" type="primary">hmuT_1</name>
    <name evidence="3" type="ORF">NCTC10717_00540</name>
</gene>
<organism evidence="3 4">
    <name type="scientific">Suttonella indologenes</name>
    <dbReference type="NCBI Taxonomy" id="13276"/>
    <lineage>
        <taxon>Bacteria</taxon>
        <taxon>Pseudomonadati</taxon>
        <taxon>Pseudomonadota</taxon>
        <taxon>Gammaproteobacteria</taxon>
        <taxon>Cardiobacteriales</taxon>
        <taxon>Cardiobacteriaceae</taxon>
        <taxon>Suttonella</taxon>
    </lineage>
</organism>
<dbReference type="Proteomes" id="UP000254575">
    <property type="component" value="Unassembled WGS sequence"/>
</dbReference>
<dbReference type="SUPFAM" id="SSF53807">
    <property type="entry name" value="Helical backbone' metal receptor"/>
    <property type="match status" value="1"/>
</dbReference>
<feature type="domain" description="Fe/B12 periplasmic-binding" evidence="2">
    <location>
        <begin position="23"/>
        <end position="286"/>
    </location>
</feature>
<evidence type="ECO:0000313" key="4">
    <source>
        <dbReference type="Proteomes" id="UP000254575"/>
    </source>
</evidence>
<keyword evidence="4" id="KW-1185">Reference proteome</keyword>
<evidence type="ECO:0000256" key="1">
    <source>
        <dbReference type="SAM" id="SignalP"/>
    </source>
</evidence>
<dbReference type="PROSITE" id="PS50983">
    <property type="entry name" value="FE_B12_PBP"/>
    <property type="match status" value="1"/>
</dbReference>
<feature type="chain" id="PRO_5017070121" evidence="1">
    <location>
        <begin position="19"/>
        <end position="288"/>
    </location>
</feature>
<reference evidence="3 4" key="1">
    <citation type="submission" date="2018-06" db="EMBL/GenBank/DDBJ databases">
        <authorList>
            <consortium name="Pathogen Informatics"/>
            <person name="Doyle S."/>
        </authorList>
    </citation>
    <scope>NUCLEOTIDE SEQUENCE [LARGE SCALE GENOMIC DNA]</scope>
    <source>
        <strain evidence="3 4">NCTC10717</strain>
    </source>
</reference>
<feature type="signal peptide" evidence="1">
    <location>
        <begin position="1"/>
        <end position="18"/>
    </location>
</feature>
<dbReference type="PANTHER" id="PTHR30535">
    <property type="entry name" value="VITAMIN B12-BINDING PROTEIN"/>
    <property type="match status" value="1"/>
</dbReference>
<dbReference type="AlphaFoldDB" id="A0A380MN22"/>